<dbReference type="RefSeq" id="WP_029632921.1">
    <property type="nucleotide sequence ID" value="NZ_JACJTA010000076.1"/>
</dbReference>
<dbReference type="Proteomes" id="UP000660380">
    <property type="component" value="Unassembled WGS sequence"/>
</dbReference>
<dbReference type="Pfam" id="PF10592">
    <property type="entry name" value="AIPR"/>
    <property type="match status" value="1"/>
</dbReference>
<evidence type="ECO:0000313" key="2">
    <source>
        <dbReference type="EMBL" id="MBD2607876.1"/>
    </source>
</evidence>
<evidence type="ECO:0000259" key="1">
    <source>
        <dbReference type="Pfam" id="PF10592"/>
    </source>
</evidence>
<reference evidence="2 3" key="1">
    <citation type="journal article" date="2020" name="ISME J.">
        <title>Comparative genomics reveals insights into cyanobacterial evolution and habitat adaptation.</title>
        <authorList>
            <person name="Chen M.Y."/>
            <person name="Teng W.K."/>
            <person name="Zhao L."/>
            <person name="Hu C.X."/>
            <person name="Zhou Y.K."/>
            <person name="Han B.P."/>
            <person name="Song L.R."/>
            <person name="Shu W.S."/>
        </authorList>
    </citation>
    <scope>NUCLEOTIDE SEQUENCE [LARGE SCALE GENOMIC DNA]</scope>
    <source>
        <strain evidence="2 3">FACHB-248</strain>
    </source>
</reference>
<feature type="domain" description="Abortive phage infection protein C-terminal" evidence="1">
    <location>
        <begin position="228"/>
        <end position="377"/>
    </location>
</feature>
<dbReference type="EMBL" id="JACJTA010000076">
    <property type="protein sequence ID" value="MBD2607876.1"/>
    <property type="molecule type" value="Genomic_DNA"/>
</dbReference>
<gene>
    <name evidence="2" type="ORF">H6G81_25990</name>
</gene>
<evidence type="ECO:0000313" key="3">
    <source>
        <dbReference type="Proteomes" id="UP000660380"/>
    </source>
</evidence>
<protein>
    <submittedName>
        <fullName evidence="2">AIPR family protein</fullName>
    </submittedName>
</protein>
<sequence length="566" mass="64271">MLNLDYTNLVQIIQPYKILGREEASAFLSWFLVNIYRLDSIEVQNIVCDGRGDKGIDGIYINENEECIDIFQSKTVQNSNKTLGDTQLKEFVGSLKQLETAEGIDSMISTTGNTQLKNLLIEYRDIFISSRYTIHGIFVTNANKDSNAESFLQATSQTLKLEVWDKSLISQMYVQSEKAIPATSEIAFDVFGFDYTEYNVANTAKVVIAPVSAVDLVQMEGIENQQLFDLNLRKGLGKTKVNKDITKSISEPSEHINFLLYHNGITIICDSLDTSEEDKVKIQGYSVVNGCQTVSSLYENRGKVSKDLRILTRIIQVNSTQSSLISRITHNSNNQNGIQARDFRSNTQTQVRLQQEIDQKYPDYFYEIKRGDTPGQRIAIENTLAGQILLAFDLKRPSDVQRYSKIFDDLHHEIFARPEVTGGRIVVLFDLYKEIEQELVKIEPPLFGGYQITKFFLLYLLSEVLSEDEVGKAFCKKPENFYKNPSEKANLLKCIHIIMGDIVIDLNAEFKEAGAENFDFKGTFKAPNLLRSLLANKVITSHKKLIARDRVDSFSKLWNKLVNQNS</sequence>
<comment type="caution">
    <text evidence="2">The sequence shown here is derived from an EMBL/GenBank/DDBJ whole genome shotgun (WGS) entry which is preliminary data.</text>
</comment>
<accession>A0ABR8GXX9</accession>
<organism evidence="2 3">
    <name type="scientific">Scytonema hofmannii FACHB-248</name>
    <dbReference type="NCBI Taxonomy" id="1842502"/>
    <lineage>
        <taxon>Bacteria</taxon>
        <taxon>Bacillati</taxon>
        <taxon>Cyanobacteriota</taxon>
        <taxon>Cyanophyceae</taxon>
        <taxon>Nostocales</taxon>
        <taxon>Scytonemataceae</taxon>
        <taxon>Scytonema</taxon>
    </lineage>
</organism>
<proteinExistence type="predicted"/>
<keyword evidence="3" id="KW-1185">Reference proteome</keyword>
<dbReference type="InterPro" id="IPR018891">
    <property type="entry name" value="AIPR_C"/>
</dbReference>
<name>A0ABR8GXX9_9CYAN</name>